<organism evidence="1 2">
    <name type="scientific">Rhizophlyctis rosea</name>
    <dbReference type="NCBI Taxonomy" id="64517"/>
    <lineage>
        <taxon>Eukaryota</taxon>
        <taxon>Fungi</taxon>
        <taxon>Fungi incertae sedis</taxon>
        <taxon>Chytridiomycota</taxon>
        <taxon>Chytridiomycota incertae sedis</taxon>
        <taxon>Chytridiomycetes</taxon>
        <taxon>Rhizophlyctidales</taxon>
        <taxon>Rhizophlyctidaceae</taxon>
        <taxon>Rhizophlyctis</taxon>
    </lineage>
</organism>
<proteinExistence type="predicted"/>
<dbReference type="Pfam" id="PF06258">
    <property type="entry name" value="Mito_fiss_Elm1"/>
    <property type="match status" value="1"/>
</dbReference>
<dbReference type="AlphaFoldDB" id="A0AAD5X029"/>
<keyword evidence="2" id="KW-1185">Reference proteome</keyword>
<sequence length="219" mass="24559">MNLIDKSKLSQSSLDLPPSFRDSSGLHGPTIAVLLSLASETNFKWTTDDLKRTFKHIERLLKVHECRVILTCSQETPLTIRNALESWLQSIPKDRRNQIHYVIPESISSPEGILASATHVAVTADSTMLTSESLASGRPTYIIGHNRCTGTLEQFNRNLIDIGRVRMFMPSRAIIAESGDFMSDIGEHPERNEEYVDEAQEVAKKVRWLMEGHAVSRTG</sequence>
<dbReference type="EMBL" id="JADGJD010001803">
    <property type="protein sequence ID" value="KAJ3037739.1"/>
    <property type="molecule type" value="Genomic_DNA"/>
</dbReference>
<name>A0AAD5X029_9FUNG</name>
<protein>
    <submittedName>
        <fullName evidence="1">Uncharacterized protein</fullName>
    </submittedName>
</protein>
<gene>
    <name evidence="1" type="ORF">HK097_003428</name>
</gene>
<dbReference type="Proteomes" id="UP001212841">
    <property type="component" value="Unassembled WGS sequence"/>
</dbReference>
<evidence type="ECO:0000313" key="1">
    <source>
        <dbReference type="EMBL" id="KAJ3037739.1"/>
    </source>
</evidence>
<dbReference type="InterPro" id="IPR009367">
    <property type="entry name" value="Elm1-like"/>
</dbReference>
<evidence type="ECO:0000313" key="2">
    <source>
        <dbReference type="Proteomes" id="UP001212841"/>
    </source>
</evidence>
<reference evidence="1" key="1">
    <citation type="submission" date="2020-05" db="EMBL/GenBank/DDBJ databases">
        <title>Phylogenomic resolution of chytrid fungi.</title>
        <authorList>
            <person name="Stajich J.E."/>
            <person name="Amses K."/>
            <person name="Simmons R."/>
            <person name="Seto K."/>
            <person name="Myers J."/>
            <person name="Bonds A."/>
            <person name="Quandt C.A."/>
            <person name="Barry K."/>
            <person name="Liu P."/>
            <person name="Grigoriev I."/>
            <person name="Longcore J.E."/>
            <person name="James T.Y."/>
        </authorList>
    </citation>
    <scope>NUCLEOTIDE SEQUENCE</scope>
    <source>
        <strain evidence="1">JEL0318</strain>
    </source>
</reference>
<comment type="caution">
    <text evidence="1">The sequence shown here is derived from an EMBL/GenBank/DDBJ whole genome shotgun (WGS) entry which is preliminary data.</text>
</comment>
<accession>A0AAD5X029</accession>